<dbReference type="WBParaSite" id="SPAL_0001122800.1">
    <property type="protein sequence ID" value="SPAL_0001122800.1"/>
    <property type="gene ID" value="SPAL_0001122800"/>
</dbReference>
<keyword evidence="2" id="KW-1185">Reference proteome</keyword>
<accession>A0A0N5BZN6</accession>
<feature type="signal peptide" evidence="1">
    <location>
        <begin position="1"/>
        <end position="22"/>
    </location>
</feature>
<evidence type="ECO:0000256" key="1">
    <source>
        <dbReference type="SAM" id="SignalP"/>
    </source>
</evidence>
<organism evidence="2 3">
    <name type="scientific">Strongyloides papillosus</name>
    <name type="common">Intestinal threadworm</name>
    <dbReference type="NCBI Taxonomy" id="174720"/>
    <lineage>
        <taxon>Eukaryota</taxon>
        <taxon>Metazoa</taxon>
        <taxon>Ecdysozoa</taxon>
        <taxon>Nematoda</taxon>
        <taxon>Chromadorea</taxon>
        <taxon>Rhabditida</taxon>
        <taxon>Tylenchina</taxon>
        <taxon>Panagrolaimomorpha</taxon>
        <taxon>Strongyloidoidea</taxon>
        <taxon>Strongyloididae</taxon>
        <taxon>Strongyloides</taxon>
    </lineage>
</organism>
<evidence type="ECO:0000313" key="2">
    <source>
        <dbReference type="Proteomes" id="UP000046392"/>
    </source>
</evidence>
<keyword evidence="1" id="KW-0732">Signal</keyword>
<reference evidence="3" key="1">
    <citation type="submission" date="2017-02" db="UniProtKB">
        <authorList>
            <consortium name="WormBaseParasite"/>
        </authorList>
    </citation>
    <scope>IDENTIFICATION</scope>
</reference>
<proteinExistence type="predicted"/>
<evidence type="ECO:0000313" key="3">
    <source>
        <dbReference type="WBParaSite" id="SPAL_0001122800.1"/>
    </source>
</evidence>
<name>A0A0N5BZN6_STREA</name>
<sequence>MKIIYLILTFAILYINTVEVVGEPHFIGTEGHCNKEICVSKCSNDADAECVENWTYFFFFDKQGVCKCSLPQNGH</sequence>
<dbReference type="AlphaFoldDB" id="A0A0N5BZN6"/>
<protein>
    <submittedName>
        <fullName evidence="3">Uncharacterized protein</fullName>
    </submittedName>
</protein>
<dbReference type="Proteomes" id="UP000046392">
    <property type="component" value="Unplaced"/>
</dbReference>
<feature type="chain" id="PRO_5005895219" evidence="1">
    <location>
        <begin position="23"/>
        <end position="75"/>
    </location>
</feature>